<keyword evidence="2" id="KW-1185">Reference proteome</keyword>
<comment type="caution">
    <text evidence="1">The sequence shown here is derived from an EMBL/GenBank/DDBJ whole genome shotgun (WGS) entry which is preliminary data.</text>
</comment>
<organism evidence="1 2">
    <name type="scientific">Paraphaeosphaeria minitans</name>
    <dbReference type="NCBI Taxonomy" id="565426"/>
    <lineage>
        <taxon>Eukaryota</taxon>
        <taxon>Fungi</taxon>
        <taxon>Dikarya</taxon>
        <taxon>Ascomycota</taxon>
        <taxon>Pezizomycotina</taxon>
        <taxon>Dothideomycetes</taxon>
        <taxon>Pleosporomycetidae</taxon>
        <taxon>Pleosporales</taxon>
        <taxon>Massarineae</taxon>
        <taxon>Didymosphaeriaceae</taxon>
        <taxon>Paraphaeosphaeria</taxon>
    </lineage>
</organism>
<protein>
    <submittedName>
        <fullName evidence="1">Uncharacterized protein</fullName>
    </submittedName>
</protein>
<reference evidence="1" key="1">
    <citation type="journal article" date="2020" name="Mol. Plant Microbe Interact.">
        <title>Genome Sequence of the Biocontrol Agent Coniothyrium minitans strain Conio (IMI 134523).</title>
        <authorList>
            <person name="Patel D."/>
            <person name="Shittu T.A."/>
            <person name="Baroncelli R."/>
            <person name="Muthumeenakshi S."/>
            <person name="Osborne T.H."/>
            <person name="Janganan T.K."/>
            <person name="Sreenivasaprasad S."/>
        </authorList>
    </citation>
    <scope>NUCLEOTIDE SEQUENCE</scope>
    <source>
        <strain evidence="1">Conio</strain>
    </source>
</reference>
<gene>
    <name evidence="1" type="ORF">PMIN01_13014</name>
</gene>
<dbReference type="AlphaFoldDB" id="A0A9P6KKC6"/>
<accession>A0A9P6KKC6</accession>
<evidence type="ECO:0000313" key="1">
    <source>
        <dbReference type="EMBL" id="KAF9729324.1"/>
    </source>
</evidence>
<dbReference type="Proteomes" id="UP000756921">
    <property type="component" value="Unassembled WGS sequence"/>
</dbReference>
<evidence type="ECO:0000313" key="2">
    <source>
        <dbReference type="Proteomes" id="UP000756921"/>
    </source>
</evidence>
<proteinExistence type="predicted"/>
<dbReference type="EMBL" id="WJXW01000017">
    <property type="protein sequence ID" value="KAF9729324.1"/>
    <property type="molecule type" value="Genomic_DNA"/>
</dbReference>
<dbReference type="OrthoDB" id="10553008at2759"/>
<name>A0A9P6KKC6_9PLEO</name>
<sequence length="307" mass="35035">MSPDAIENHSDDDLYCDPSLLPVLASGSDGARAAAKHTTTTSNPFQKALPRIRPGKGSVVVDSRFTWVNIRATPQKAPCSHLPLRISDEWAAIDKIHSLYAFQLLDNERESMEAEINWREKEFERLEALSRKQVPVRFTLPMNGGHLGLLADHPDLLLRYFHNERRIAKAIERCEVEFRHMHLAQADPSRKFYYTEVQKLRRGILAIMRLELEPVAKTLITHITSLLYARVGVEVTKFKRDDVLCLLEGAFIDEVILRSVTLSSEWGECCTLEKTILQSQVAITMHARKYWHIVPDAPKWCLRGVSV</sequence>